<feature type="domain" description="ABC transporter" evidence="4">
    <location>
        <begin position="6"/>
        <end position="84"/>
    </location>
</feature>
<feature type="non-terminal residue" evidence="5">
    <location>
        <position position="163"/>
    </location>
</feature>
<feature type="non-terminal residue" evidence="5">
    <location>
        <position position="1"/>
    </location>
</feature>
<dbReference type="Gene3D" id="3.40.50.300">
    <property type="entry name" value="P-loop containing nucleotide triphosphate hydrolases"/>
    <property type="match status" value="1"/>
</dbReference>
<dbReference type="InterPro" id="IPR027417">
    <property type="entry name" value="P-loop_NTPase"/>
</dbReference>
<dbReference type="AlphaFoldDB" id="T0ZNI7"/>
<evidence type="ECO:0000256" key="1">
    <source>
        <dbReference type="ARBA" id="ARBA00022448"/>
    </source>
</evidence>
<dbReference type="PANTHER" id="PTHR45772:SF2">
    <property type="entry name" value="ABC TRANSPORTER ATP-BINDING PROTEIN"/>
    <property type="match status" value="1"/>
</dbReference>
<reference evidence="5" key="2">
    <citation type="journal article" date="2014" name="ISME J.">
        <title>Microbial stratification in low pH oxic and suboxic macroscopic growths along an acid mine drainage.</title>
        <authorList>
            <person name="Mendez-Garcia C."/>
            <person name="Mesa V."/>
            <person name="Sprenger R.R."/>
            <person name="Richter M."/>
            <person name="Diez M.S."/>
            <person name="Solano J."/>
            <person name="Bargiela R."/>
            <person name="Golyshina O.V."/>
            <person name="Manteca A."/>
            <person name="Ramos J.L."/>
            <person name="Gallego J.R."/>
            <person name="Llorente I."/>
            <person name="Martins Dos Santos V.A."/>
            <person name="Jensen O.N."/>
            <person name="Pelaez A.I."/>
            <person name="Sanchez J."/>
            <person name="Ferrer M."/>
        </authorList>
    </citation>
    <scope>NUCLEOTIDE SEQUENCE</scope>
</reference>
<evidence type="ECO:0000313" key="5">
    <source>
        <dbReference type="EMBL" id="EQD46238.1"/>
    </source>
</evidence>
<organism evidence="5">
    <name type="scientific">mine drainage metagenome</name>
    <dbReference type="NCBI Taxonomy" id="410659"/>
    <lineage>
        <taxon>unclassified sequences</taxon>
        <taxon>metagenomes</taxon>
        <taxon>ecological metagenomes</taxon>
    </lineage>
</organism>
<reference evidence="5" key="1">
    <citation type="submission" date="2013-08" db="EMBL/GenBank/DDBJ databases">
        <authorList>
            <person name="Mendez C."/>
            <person name="Richter M."/>
            <person name="Ferrer M."/>
            <person name="Sanchez J."/>
        </authorList>
    </citation>
    <scope>NUCLEOTIDE SEQUENCE</scope>
</reference>
<dbReference type="EMBL" id="AUZY01008338">
    <property type="protein sequence ID" value="EQD46238.1"/>
    <property type="molecule type" value="Genomic_DNA"/>
</dbReference>
<gene>
    <name evidence="5" type="ORF">B1B_12701</name>
</gene>
<accession>T0ZNI7</accession>
<dbReference type="Pfam" id="PF00005">
    <property type="entry name" value="ABC_tran"/>
    <property type="match status" value="1"/>
</dbReference>
<keyword evidence="2" id="KW-0547">Nucleotide-binding</keyword>
<dbReference type="InterPro" id="IPR003439">
    <property type="entry name" value="ABC_transporter-like_ATP-bd"/>
</dbReference>
<proteinExistence type="predicted"/>
<keyword evidence="3 5" id="KW-0067">ATP-binding</keyword>
<name>T0ZNI7_9ZZZZ</name>
<dbReference type="GO" id="GO:0005886">
    <property type="term" value="C:plasma membrane"/>
    <property type="evidence" value="ECO:0007669"/>
    <property type="project" value="TreeGrafter"/>
</dbReference>
<evidence type="ECO:0000256" key="2">
    <source>
        <dbReference type="ARBA" id="ARBA00022741"/>
    </source>
</evidence>
<evidence type="ECO:0000256" key="3">
    <source>
        <dbReference type="ARBA" id="ARBA00022840"/>
    </source>
</evidence>
<dbReference type="GO" id="GO:0016887">
    <property type="term" value="F:ATP hydrolysis activity"/>
    <property type="evidence" value="ECO:0007669"/>
    <property type="project" value="InterPro"/>
</dbReference>
<dbReference type="InterPro" id="IPR051120">
    <property type="entry name" value="ABC_AA/LPS_Transport"/>
</dbReference>
<comment type="caution">
    <text evidence="5">The sequence shown here is derived from an EMBL/GenBank/DDBJ whole genome shotgun (WGS) entry which is preliminary data.</text>
</comment>
<dbReference type="SUPFAM" id="SSF52540">
    <property type="entry name" value="P-loop containing nucleoside triphosphate hydrolases"/>
    <property type="match status" value="1"/>
</dbReference>
<dbReference type="GO" id="GO:0005524">
    <property type="term" value="F:ATP binding"/>
    <property type="evidence" value="ECO:0007669"/>
    <property type="project" value="UniProtKB-KW"/>
</dbReference>
<dbReference type="PANTHER" id="PTHR45772">
    <property type="entry name" value="CONSERVED COMPONENT OF ABC TRANSPORTER FOR NATURAL AMINO ACIDS-RELATED"/>
    <property type="match status" value="1"/>
</dbReference>
<keyword evidence="1" id="KW-0813">Transport</keyword>
<sequence length="163" mass="17638">IAQMGINRTFQIPKPFLSLTVHQNVDLALHHSRRAKRDAREILSFVGLEAESEREAASLNTAQQKLLDLARALATEPRLLLVDELGAGLGPADLKHVAQKLRALADSGVALLVVEHLMGFLGSLTDDVVVMNAGVEIFAGRLSEAVREPKVVEVFRWGVGSGD</sequence>
<protein>
    <submittedName>
        <fullName evidence="5">Branched-chain amino acid ABC transporter, ATP-binding protein</fullName>
    </submittedName>
</protein>
<evidence type="ECO:0000259" key="4">
    <source>
        <dbReference type="Pfam" id="PF00005"/>
    </source>
</evidence>